<keyword evidence="2" id="KW-1185">Reference proteome</keyword>
<dbReference type="AlphaFoldDB" id="A0A4Y2HPT3"/>
<comment type="caution">
    <text evidence="1">The sequence shown here is derived from an EMBL/GenBank/DDBJ whole genome shotgun (WGS) entry which is preliminary data.</text>
</comment>
<evidence type="ECO:0000313" key="1">
    <source>
        <dbReference type="EMBL" id="GBM67414.1"/>
    </source>
</evidence>
<gene>
    <name evidence="1" type="ORF">AVEN_83919_1</name>
</gene>
<proteinExistence type="predicted"/>
<accession>A0A4Y2HPT3</accession>
<evidence type="ECO:0000313" key="2">
    <source>
        <dbReference type="Proteomes" id="UP000499080"/>
    </source>
</evidence>
<reference evidence="1 2" key="1">
    <citation type="journal article" date="2019" name="Sci. Rep.">
        <title>Orb-weaving spider Araneus ventricosus genome elucidates the spidroin gene catalogue.</title>
        <authorList>
            <person name="Kono N."/>
            <person name="Nakamura H."/>
            <person name="Ohtoshi R."/>
            <person name="Moran D.A.P."/>
            <person name="Shinohara A."/>
            <person name="Yoshida Y."/>
            <person name="Fujiwara M."/>
            <person name="Mori M."/>
            <person name="Tomita M."/>
            <person name="Arakawa K."/>
        </authorList>
    </citation>
    <scope>NUCLEOTIDE SEQUENCE [LARGE SCALE GENOMIC DNA]</scope>
</reference>
<dbReference type="Proteomes" id="UP000499080">
    <property type="component" value="Unassembled WGS sequence"/>
</dbReference>
<protein>
    <submittedName>
        <fullName evidence="1">Uncharacterized protein</fullName>
    </submittedName>
</protein>
<sequence>MDEVYEIRDLGCTTKIDGSLVDYPSSMSPRATEIVGRFFQFAGRSFRESTFEAILGFFFLCTIVNPDKSRESGRTSEVGELDLGMIFLLLLPDEDAIATGSEDLEVDWFGFVLVYWRKSHLLTILRQTNVIFTSM</sequence>
<name>A0A4Y2HPT3_ARAVE</name>
<organism evidence="1 2">
    <name type="scientific">Araneus ventricosus</name>
    <name type="common">Orbweaver spider</name>
    <name type="synonym">Epeira ventricosa</name>
    <dbReference type="NCBI Taxonomy" id="182803"/>
    <lineage>
        <taxon>Eukaryota</taxon>
        <taxon>Metazoa</taxon>
        <taxon>Ecdysozoa</taxon>
        <taxon>Arthropoda</taxon>
        <taxon>Chelicerata</taxon>
        <taxon>Arachnida</taxon>
        <taxon>Araneae</taxon>
        <taxon>Araneomorphae</taxon>
        <taxon>Entelegynae</taxon>
        <taxon>Araneoidea</taxon>
        <taxon>Araneidae</taxon>
        <taxon>Araneus</taxon>
    </lineage>
</organism>
<dbReference type="EMBL" id="BGPR01103756">
    <property type="protein sequence ID" value="GBM67414.1"/>
    <property type="molecule type" value="Genomic_DNA"/>
</dbReference>